<dbReference type="EMBL" id="AP013055">
    <property type="protein sequence ID" value="BAO49591.1"/>
    <property type="molecule type" value="Genomic_DNA"/>
</dbReference>
<keyword evidence="2" id="KW-1185">Reference proteome</keyword>
<protein>
    <submittedName>
        <fullName evidence="1">Uncharacterized protein</fullName>
    </submittedName>
</protein>
<proteinExistence type="predicted"/>
<dbReference type="GeneID" id="18263660"/>
<dbReference type="Proteomes" id="UP000174145">
    <property type="component" value="Segment"/>
</dbReference>
<evidence type="ECO:0000313" key="2">
    <source>
        <dbReference type="Proteomes" id="UP000174145"/>
    </source>
</evidence>
<reference evidence="1 2" key="1">
    <citation type="journal article" date="2014" name="Virology">
        <title>The complete genome sequence of the Alphaentomopoxvirus Anomala cuprea entomopoxvirus, including its terminal hairpin loop sequences, suggests a potentially unique mode of apoptosis inhibition and mode of DNA replication.</title>
        <authorList>
            <person name="Mitsuhashi W."/>
            <person name="Miyamoto K."/>
            <person name="Wada S."/>
        </authorList>
    </citation>
    <scope>NUCLEOTIDE SEQUENCE [LARGE SCALE GENOMIC DNA]</scope>
    <source>
        <strain evidence="1">CV6M</strain>
    </source>
</reference>
<name>W6JLQ1_9POXV</name>
<dbReference type="RefSeq" id="YP_009001704.1">
    <property type="nucleotide sequence ID" value="NC_023426.1"/>
</dbReference>
<sequence>MNSENSDSNRKTLINEYRQIANYKDALNRAIEVFDSFDSIKLFIDHCLSKFICIIKLPNNNIVYSIDHDYDKIQYYINKLDIVFSYKEPGKKAIKSKTFDTILNSNNFININTYINIVYKFNARVDANVYNLWQESPHSITNTVNEKKIVCINTFILNTICSQDKNKYNIIINFIKQCIINPVNQKKVLIFYKTTFDKELYNIYKLFKLIIGRKYTSLGHFPFRKDILNRFIGKVLICIGNVTDNIYKNMIIDINEFVNSTKYNINVPKISNCIILSDAEMANKLNIMNSNNKKSNIEYELFMIKESHDDMEFKNELDSKNGIADMYNYILTYPDIDTETTNNELFIDQFINESLDDEFLQEHAEYIIIKNRLRHIHIDKYYEIYRDRCIMEDMEMINRKKFTKYCKEINILKGQFILFENISNEN</sequence>
<accession>W6JLQ1</accession>
<evidence type="ECO:0000313" key="1">
    <source>
        <dbReference type="EMBL" id="BAO49591.1"/>
    </source>
</evidence>
<organism evidence="1 2">
    <name type="scientific">Alphaentomopoxvirus acuprea</name>
    <dbReference type="NCBI Taxonomy" id="62099"/>
    <lineage>
        <taxon>Viruses</taxon>
        <taxon>Varidnaviria</taxon>
        <taxon>Bamfordvirae</taxon>
        <taxon>Nucleocytoviricota</taxon>
        <taxon>Pokkesviricetes</taxon>
        <taxon>Chitovirales</taxon>
        <taxon>Poxviridae</taxon>
        <taxon>Entomopoxvirinae</taxon>
        <taxon>Alphaentomopoxvirus</taxon>
    </lineage>
</organism>
<dbReference type="KEGG" id="vg:18263660"/>